<evidence type="ECO:0000313" key="11">
    <source>
        <dbReference type="Proteomes" id="UP000187209"/>
    </source>
</evidence>
<comment type="caution">
    <text evidence="10">The sequence shown here is derived from an EMBL/GenBank/DDBJ whole genome shotgun (WGS) entry which is preliminary data.</text>
</comment>
<feature type="transmembrane region" description="Helical" evidence="8">
    <location>
        <begin position="323"/>
        <end position="342"/>
    </location>
</feature>
<evidence type="ECO:0000256" key="2">
    <source>
        <dbReference type="ARBA" id="ARBA00022448"/>
    </source>
</evidence>
<feature type="domain" description="Cyclic nucleotide-binding" evidence="9">
    <location>
        <begin position="457"/>
        <end position="548"/>
    </location>
</feature>
<evidence type="ECO:0000256" key="3">
    <source>
        <dbReference type="ARBA" id="ARBA00022692"/>
    </source>
</evidence>
<evidence type="ECO:0000256" key="8">
    <source>
        <dbReference type="SAM" id="Phobius"/>
    </source>
</evidence>
<dbReference type="Pfam" id="PF00520">
    <property type="entry name" value="Ion_trans"/>
    <property type="match status" value="1"/>
</dbReference>
<dbReference type="PROSITE" id="PS50042">
    <property type="entry name" value="CNMP_BINDING_3"/>
    <property type="match status" value="1"/>
</dbReference>
<dbReference type="InterPro" id="IPR000595">
    <property type="entry name" value="cNMP-bd_dom"/>
</dbReference>
<evidence type="ECO:0000256" key="6">
    <source>
        <dbReference type="ARBA" id="ARBA00023136"/>
    </source>
</evidence>
<evidence type="ECO:0000256" key="4">
    <source>
        <dbReference type="ARBA" id="ARBA00022989"/>
    </source>
</evidence>
<dbReference type="PRINTS" id="PR01463">
    <property type="entry name" value="EAGCHANLFMLY"/>
</dbReference>
<dbReference type="InterPro" id="IPR018490">
    <property type="entry name" value="cNMP-bd_dom_sf"/>
</dbReference>
<dbReference type="Gene3D" id="2.60.120.10">
    <property type="entry name" value="Jelly Rolls"/>
    <property type="match status" value="1"/>
</dbReference>
<feature type="transmembrane region" description="Helical" evidence="8">
    <location>
        <begin position="293"/>
        <end position="311"/>
    </location>
</feature>
<dbReference type="GO" id="GO:0016020">
    <property type="term" value="C:membrane"/>
    <property type="evidence" value="ECO:0007669"/>
    <property type="project" value="UniProtKB-SubCell"/>
</dbReference>
<dbReference type="Proteomes" id="UP000187209">
    <property type="component" value="Unassembled WGS sequence"/>
</dbReference>
<protein>
    <recommendedName>
        <fullName evidence="9">Cyclic nucleotide-binding domain-containing protein</fullName>
    </recommendedName>
</protein>
<dbReference type="PANTHER" id="PTHR47823:SF9">
    <property type="entry name" value="CHROMOSOME UNDETERMINED SCAFFOLD_10, WHOLE GENOME SHOTGUN SEQUENCE"/>
    <property type="match status" value="1"/>
</dbReference>
<organism evidence="10 11">
    <name type="scientific">Stentor coeruleus</name>
    <dbReference type="NCBI Taxonomy" id="5963"/>
    <lineage>
        <taxon>Eukaryota</taxon>
        <taxon>Sar</taxon>
        <taxon>Alveolata</taxon>
        <taxon>Ciliophora</taxon>
        <taxon>Postciliodesmatophora</taxon>
        <taxon>Heterotrichea</taxon>
        <taxon>Heterotrichida</taxon>
        <taxon>Stentoridae</taxon>
        <taxon>Stentor</taxon>
    </lineage>
</organism>
<dbReference type="AlphaFoldDB" id="A0A1R2D4J0"/>
<accession>A0A1R2D4J0</accession>
<dbReference type="PANTHER" id="PTHR47823">
    <property type="entry name" value="ION_TRANS DOMAIN-CONTAINING PROTEIN"/>
    <property type="match status" value="1"/>
</dbReference>
<dbReference type="SUPFAM" id="SSF81324">
    <property type="entry name" value="Voltage-gated potassium channels"/>
    <property type="match status" value="1"/>
</dbReference>
<keyword evidence="2" id="KW-0813">Transport</keyword>
<keyword evidence="6 8" id="KW-0472">Membrane</keyword>
<dbReference type="EMBL" id="MPUH01000003">
    <property type="protein sequence ID" value="OMJ96182.1"/>
    <property type="molecule type" value="Genomic_DNA"/>
</dbReference>
<evidence type="ECO:0000259" key="9">
    <source>
        <dbReference type="PROSITE" id="PS50042"/>
    </source>
</evidence>
<evidence type="ECO:0000256" key="7">
    <source>
        <dbReference type="ARBA" id="ARBA00023303"/>
    </source>
</evidence>
<dbReference type="Gene3D" id="1.10.287.70">
    <property type="match status" value="1"/>
</dbReference>
<sequence>MKLGDKIHYTEDLTSREINDKGNDIDLQVILGITIDPEPYEKVLLKKGEHEEQNACIFGALRDIKSTAIYSVRSICHRLIIRNNSIVKRYWDIIMELILAYNVITTLFFLAYEYPTGGMLITDIVCWVLFIIDIVLTFYTEQTDEKNNSIKNFVGIANLYIKGWLIFDLVAIIPLRSAGYEMAEYLLRMFRLLKLSGVIDITDGTGISYLLSYFNFGRREKSGKITYSYTSKIIASLIRLFITIIFTVYFMGCFWYWFQRIVSNYKYSSSKEGVDENTFENAFGLADMQSKDIALRSSYYMLTTIATIGYGDFMPRNVYEMSFAIVAMLFGVTLFAVIMGNFNSALTYYTEATSAVDCLGELNLWLDSLEIIHGKIDKKLRTNITDHFKYYFEKDRLKNLAKNYWEASTPENLISIDQQYVSSLPEEIYNQILQNLYSDFLQNFKYFFGSSKVKYAIIPHLQPRRYITNELILENDKEINELIFINSGSVSIGIILNGEHQTLLLCEDGRTIIGDYPILTKVKNRFDYLALRISEGFAIDSNTFYTILNIYFKDDRNNLLAIAAKRESNLKRLLNDYIKRSEFNLTSIIDVGKNFDIVIPKESGKGENMDETEVAKDLLELAENGKSVDFKTKNILNIVKNAGELRRKGYEKMFL</sequence>
<feature type="transmembrane region" description="Helical" evidence="8">
    <location>
        <begin position="118"/>
        <end position="140"/>
    </location>
</feature>
<keyword evidence="7" id="KW-0407">Ion channel</keyword>
<evidence type="ECO:0000256" key="1">
    <source>
        <dbReference type="ARBA" id="ARBA00004141"/>
    </source>
</evidence>
<dbReference type="SUPFAM" id="SSF51206">
    <property type="entry name" value="cAMP-binding domain-like"/>
    <property type="match status" value="1"/>
</dbReference>
<dbReference type="GO" id="GO:0005249">
    <property type="term" value="F:voltage-gated potassium channel activity"/>
    <property type="evidence" value="ECO:0007669"/>
    <property type="project" value="InterPro"/>
</dbReference>
<dbReference type="InterPro" id="IPR003938">
    <property type="entry name" value="K_chnl_volt-dep_EAG/ELK/ERG"/>
</dbReference>
<evidence type="ECO:0000313" key="10">
    <source>
        <dbReference type="EMBL" id="OMJ96182.1"/>
    </source>
</evidence>
<feature type="transmembrane region" description="Helical" evidence="8">
    <location>
        <begin position="152"/>
        <end position="175"/>
    </location>
</feature>
<dbReference type="InterPro" id="IPR005821">
    <property type="entry name" value="Ion_trans_dom"/>
</dbReference>
<name>A0A1R2D4J0_9CILI</name>
<dbReference type="InterPro" id="IPR014710">
    <property type="entry name" value="RmlC-like_jellyroll"/>
</dbReference>
<feature type="transmembrane region" description="Helical" evidence="8">
    <location>
        <begin position="195"/>
        <end position="216"/>
    </location>
</feature>
<comment type="subcellular location">
    <subcellularLocation>
        <location evidence="1">Membrane</location>
        <topology evidence="1">Multi-pass membrane protein</topology>
    </subcellularLocation>
</comment>
<keyword evidence="3 8" id="KW-0812">Transmembrane</keyword>
<keyword evidence="4 8" id="KW-1133">Transmembrane helix</keyword>
<reference evidence="10 11" key="1">
    <citation type="submission" date="2016-11" db="EMBL/GenBank/DDBJ databases">
        <title>The macronuclear genome of Stentor coeruleus: a giant cell with tiny introns.</title>
        <authorList>
            <person name="Slabodnick M."/>
            <person name="Ruby J.G."/>
            <person name="Reiff S.B."/>
            <person name="Swart E.C."/>
            <person name="Gosai S."/>
            <person name="Prabakaran S."/>
            <person name="Witkowska E."/>
            <person name="Larue G.E."/>
            <person name="Fisher S."/>
            <person name="Freeman R.M."/>
            <person name="Gunawardena J."/>
            <person name="Chu W."/>
            <person name="Stover N.A."/>
            <person name="Gregory B.D."/>
            <person name="Nowacki M."/>
            <person name="Derisi J."/>
            <person name="Roy S.W."/>
            <person name="Marshall W.F."/>
            <person name="Sood P."/>
        </authorList>
    </citation>
    <scope>NUCLEOTIDE SEQUENCE [LARGE SCALE GENOMIC DNA]</scope>
    <source>
        <strain evidence="10">WM001</strain>
    </source>
</reference>
<keyword evidence="5" id="KW-0406">Ion transport</keyword>
<proteinExistence type="predicted"/>
<keyword evidence="11" id="KW-1185">Reference proteome</keyword>
<dbReference type="OrthoDB" id="417811at2759"/>
<feature type="transmembrane region" description="Helical" evidence="8">
    <location>
        <begin position="237"/>
        <end position="258"/>
    </location>
</feature>
<feature type="transmembrane region" description="Helical" evidence="8">
    <location>
        <begin position="90"/>
        <end position="112"/>
    </location>
</feature>
<evidence type="ECO:0000256" key="5">
    <source>
        <dbReference type="ARBA" id="ARBA00023065"/>
    </source>
</evidence>
<gene>
    <name evidence="10" type="ORF">SteCoe_365</name>
</gene>